<sequence>MLFRALQAAKTTWRLNNISFTTITLTITSYILILIKYSQLLFYC</sequence>
<evidence type="ECO:0000313" key="2">
    <source>
        <dbReference type="EMBL" id="ADE29815.1"/>
    </source>
</evidence>
<dbReference type="HOGENOM" id="CLU_3221399_0_0_5"/>
<keyword evidence="1" id="KW-1133">Transmembrane helix</keyword>
<keyword evidence="1" id="KW-0812">Transmembrane</keyword>
<dbReference type="KEGG" id="rpq:rpr22_0315"/>
<dbReference type="Proteomes" id="UP000006931">
    <property type="component" value="Chromosome"/>
</dbReference>
<dbReference type="AlphaFoldDB" id="D5AWM6"/>
<gene>
    <name evidence="2" type="ORF">rpr22_0315</name>
</gene>
<evidence type="ECO:0000313" key="3">
    <source>
        <dbReference type="Proteomes" id="UP000006931"/>
    </source>
</evidence>
<reference evidence="2 3" key="1">
    <citation type="journal article" date="2010" name="Genome Res.">
        <title>Genomic, proteomic, and transcriptomic analysis of virulent and avirulent Rickettsia prowazekii reveals its adaptive mutation capabilities.</title>
        <authorList>
            <person name="Bechah Y."/>
            <person name="El Karkouri K."/>
            <person name="Mediannikov O."/>
            <person name="Leroy Q."/>
            <person name="Pelletier N."/>
            <person name="Robert C."/>
            <person name="Medigue C."/>
            <person name="Mege J.L."/>
            <person name="Raoult D."/>
        </authorList>
    </citation>
    <scope>NUCLEOTIDE SEQUENCE [LARGE SCALE GENOMIC DNA]</scope>
    <source>
        <strain evidence="2 3">Rp22</strain>
    </source>
</reference>
<name>D5AWM6_RICPP</name>
<organism evidence="2 3">
    <name type="scientific">Rickettsia prowazekii (strain Rp22)</name>
    <dbReference type="NCBI Taxonomy" id="449216"/>
    <lineage>
        <taxon>Bacteria</taxon>
        <taxon>Pseudomonadati</taxon>
        <taxon>Pseudomonadota</taxon>
        <taxon>Alphaproteobacteria</taxon>
        <taxon>Rickettsiales</taxon>
        <taxon>Rickettsiaceae</taxon>
        <taxon>Rickettsieae</taxon>
        <taxon>Rickettsia</taxon>
        <taxon>typhus group</taxon>
    </lineage>
</organism>
<proteinExistence type="predicted"/>
<feature type="transmembrane region" description="Helical" evidence="1">
    <location>
        <begin position="20"/>
        <end position="43"/>
    </location>
</feature>
<dbReference type="EMBL" id="CP001584">
    <property type="protein sequence ID" value="ADE29815.1"/>
    <property type="molecule type" value="Genomic_DNA"/>
</dbReference>
<protein>
    <submittedName>
        <fullName evidence="2">Uncharacterized protein</fullName>
    </submittedName>
</protein>
<accession>D5AWM6</accession>
<evidence type="ECO:0000256" key="1">
    <source>
        <dbReference type="SAM" id="Phobius"/>
    </source>
</evidence>
<keyword evidence="1" id="KW-0472">Membrane</keyword>